<protein>
    <submittedName>
        <fullName evidence="1">Uncharacterized protein</fullName>
    </submittedName>
</protein>
<reference evidence="1 2" key="1">
    <citation type="submission" date="2018-04" db="EMBL/GenBank/DDBJ databases">
        <authorList>
            <person name="Hagen T."/>
        </authorList>
    </citation>
    <scope>NUCLEOTIDE SEQUENCE [LARGE SCALE GENOMIC DNA]</scope>
    <source>
        <strain evidence="1 2">TPD7009</strain>
    </source>
</reference>
<accession>A0AA92H7F1</accession>
<evidence type="ECO:0000313" key="1">
    <source>
        <dbReference type="EMBL" id="PVE50486.1"/>
    </source>
</evidence>
<gene>
    <name evidence="1" type="ORF">DC430_21700</name>
</gene>
<sequence>MRKGIFVDDEDKVFALLMSTKGELHFDYRDVFPLPEQALYIREQAPIIVALDYRLDEDVKNVAAGHTYKGSGLAQLLRDEAIANPLRDFSVVLVSNEMKLKSLYAPDKTAHDLFDMVYSKEEVRMHRIRVKQELLALAKAYEVLRQMDVRYPLMDVLHANDDDGEWLSSQELRLGFEQAKAPHLVVRIVLRNLIERPGLLIDDNGVCARFGIELGDFGVVRPWLAEAGLAYRGILADGWSRWWTHRIERFAEDVFGAHFSELSSGVRAAKISEKMAKSVRASKSPWNGRDSETPTFACSSCGRPTEMRHSLAAFDPNRPRYAMKRRICWDCIQTGKYSSGNSPLFVDETDEDLVENIIKADRD</sequence>
<name>A0AA92H7F1_RHIRH</name>
<evidence type="ECO:0000313" key="2">
    <source>
        <dbReference type="Proteomes" id="UP000244335"/>
    </source>
</evidence>
<dbReference type="RefSeq" id="WP_116493313.1">
    <property type="nucleotide sequence ID" value="NZ_QDFR01000011.1"/>
</dbReference>
<dbReference type="Proteomes" id="UP000244335">
    <property type="component" value="Unassembled WGS sequence"/>
</dbReference>
<dbReference type="EMBL" id="QDFR01000011">
    <property type="protein sequence ID" value="PVE50486.1"/>
    <property type="molecule type" value="Genomic_DNA"/>
</dbReference>
<dbReference type="AlphaFoldDB" id="A0AA92H7F1"/>
<organism evidence="1 2">
    <name type="scientific">Rhizobium rhizogenes</name>
    <name type="common">Agrobacterium rhizogenes</name>
    <dbReference type="NCBI Taxonomy" id="359"/>
    <lineage>
        <taxon>Bacteria</taxon>
        <taxon>Pseudomonadati</taxon>
        <taxon>Pseudomonadota</taxon>
        <taxon>Alphaproteobacteria</taxon>
        <taxon>Hyphomicrobiales</taxon>
        <taxon>Rhizobiaceae</taxon>
        <taxon>Rhizobium/Agrobacterium group</taxon>
        <taxon>Rhizobium</taxon>
    </lineage>
</organism>
<comment type="caution">
    <text evidence="1">The sequence shown here is derived from an EMBL/GenBank/DDBJ whole genome shotgun (WGS) entry which is preliminary data.</text>
</comment>
<proteinExistence type="predicted"/>